<organism evidence="2 3">
    <name type="scientific">Candidatus Alistipes intestinigallinarum</name>
    <dbReference type="NCBI Taxonomy" id="2838440"/>
    <lineage>
        <taxon>Bacteria</taxon>
        <taxon>Pseudomonadati</taxon>
        <taxon>Bacteroidota</taxon>
        <taxon>Bacteroidia</taxon>
        <taxon>Bacteroidales</taxon>
        <taxon>Rikenellaceae</taxon>
        <taxon>Alistipes</taxon>
    </lineage>
</organism>
<dbReference type="EMBL" id="DXDA01000029">
    <property type="protein sequence ID" value="HIY68489.1"/>
    <property type="molecule type" value="Genomic_DNA"/>
</dbReference>
<sequence length="287" mass="29955">MKKFLLITIPLVMLVAACALCTVCFASSLPGKRTIKGSGHIVTKEVPLPEFDAISVSRAIRVILTEQGDQIRIDANDNLMEWVVVQAEARKLRITIDPEIKQVRNMKVTVTVPVGNRTLRLLKASSAAEIQGKEVEIKTSALQVKASSAAEIETSVKAQSCEIDASSAATVKATVKAATCDIDASSAATVRAEVQAQSCSADTSSAADIGLKGGTIQFEGSSSSAGKIHAAELVSTRAEVQASSGSSISVNCTEQLKAQASSGASVRYIGDCKVEASKTSGGSIRQK</sequence>
<feature type="domain" description="Putative auto-transporter adhesin head GIN" evidence="1">
    <location>
        <begin position="50"/>
        <end position="192"/>
    </location>
</feature>
<evidence type="ECO:0000313" key="3">
    <source>
        <dbReference type="Proteomes" id="UP000886844"/>
    </source>
</evidence>
<comment type="caution">
    <text evidence="2">The sequence shown here is derived from an EMBL/GenBank/DDBJ whole genome shotgun (WGS) entry which is preliminary data.</text>
</comment>
<dbReference type="AlphaFoldDB" id="A0A9D1YZ48"/>
<reference evidence="2" key="1">
    <citation type="journal article" date="2021" name="PeerJ">
        <title>Extensive microbial diversity within the chicken gut microbiome revealed by metagenomics and culture.</title>
        <authorList>
            <person name="Gilroy R."/>
            <person name="Ravi A."/>
            <person name="Getino M."/>
            <person name="Pursley I."/>
            <person name="Horton D.L."/>
            <person name="Alikhan N.F."/>
            <person name="Baker D."/>
            <person name="Gharbi K."/>
            <person name="Hall N."/>
            <person name="Watson M."/>
            <person name="Adriaenssens E.M."/>
            <person name="Foster-Nyarko E."/>
            <person name="Jarju S."/>
            <person name="Secka A."/>
            <person name="Antonio M."/>
            <person name="Oren A."/>
            <person name="Chaudhuri R.R."/>
            <person name="La Ragione R."/>
            <person name="Hildebrand F."/>
            <person name="Pallen M.J."/>
        </authorList>
    </citation>
    <scope>NUCLEOTIDE SEQUENCE</scope>
    <source>
        <strain evidence="2">5134</strain>
    </source>
</reference>
<protein>
    <submittedName>
        <fullName evidence="2">DUF2807 domain-containing protein</fullName>
    </submittedName>
</protein>
<reference evidence="2" key="2">
    <citation type="submission" date="2021-04" db="EMBL/GenBank/DDBJ databases">
        <authorList>
            <person name="Gilroy R."/>
        </authorList>
    </citation>
    <scope>NUCLEOTIDE SEQUENCE</scope>
    <source>
        <strain evidence="2">5134</strain>
    </source>
</reference>
<name>A0A9D1YZ48_9BACT</name>
<evidence type="ECO:0000259" key="1">
    <source>
        <dbReference type="Pfam" id="PF10988"/>
    </source>
</evidence>
<dbReference type="Proteomes" id="UP000886844">
    <property type="component" value="Unassembled WGS sequence"/>
</dbReference>
<dbReference type="PROSITE" id="PS51257">
    <property type="entry name" value="PROKAR_LIPOPROTEIN"/>
    <property type="match status" value="1"/>
</dbReference>
<proteinExistence type="predicted"/>
<dbReference type="Gene3D" id="2.160.20.120">
    <property type="match status" value="1"/>
</dbReference>
<dbReference type="InterPro" id="IPR021255">
    <property type="entry name" value="DUF2807"/>
</dbReference>
<dbReference type="Pfam" id="PF10988">
    <property type="entry name" value="DUF2807"/>
    <property type="match status" value="1"/>
</dbReference>
<accession>A0A9D1YZ48</accession>
<gene>
    <name evidence="2" type="ORF">H9828_03630</name>
</gene>
<evidence type="ECO:0000313" key="2">
    <source>
        <dbReference type="EMBL" id="HIY68489.1"/>
    </source>
</evidence>